<protein>
    <recommendedName>
        <fullName evidence="4">YfhD-like protein</fullName>
    </recommendedName>
</protein>
<reference evidence="2 3" key="1">
    <citation type="submission" date="2023-10" db="EMBL/GenBank/DDBJ databases">
        <title>Virgibacillus halophilus 5B73C genome.</title>
        <authorList>
            <person name="Miliotis G."/>
            <person name="Sengupta P."/>
            <person name="Hameed A."/>
            <person name="Chuvochina M."/>
            <person name="Mcdonagh F."/>
            <person name="Simpson A.C."/>
            <person name="Singh N.K."/>
            <person name="Rekha P.D."/>
            <person name="Raman K."/>
            <person name="Hugenholtz P."/>
            <person name="Venkateswaran K."/>
        </authorList>
    </citation>
    <scope>NUCLEOTIDE SEQUENCE [LARGE SCALE GENOMIC DNA]</scope>
    <source>
        <strain evidence="2 3">5B73C</strain>
    </source>
</reference>
<comment type="caution">
    <text evidence="2">The sequence shown here is derived from an EMBL/GenBank/DDBJ whole genome shotgun (WGS) entry which is preliminary data.</text>
</comment>
<name>A0ABU5C9X8_9BACI</name>
<sequence length="47" mass="5507">MSEANRHRDKDKGNQRNVKKYDTSPKGKDDVEIAEDTEFLNINNKKE</sequence>
<dbReference type="EMBL" id="JAWDIP010000004">
    <property type="protein sequence ID" value="MDY0396141.1"/>
    <property type="molecule type" value="Genomic_DNA"/>
</dbReference>
<keyword evidence="3" id="KW-1185">Reference proteome</keyword>
<dbReference type="Proteomes" id="UP001281447">
    <property type="component" value="Unassembled WGS sequence"/>
</dbReference>
<evidence type="ECO:0000313" key="2">
    <source>
        <dbReference type="EMBL" id="MDY0396141.1"/>
    </source>
</evidence>
<evidence type="ECO:0000256" key="1">
    <source>
        <dbReference type="SAM" id="MobiDB-lite"/>
    </source>
</evidence>
<organism evidence="2 3">
    <name type="scientific">Tigheibacillus halophilus</name>
    <dbReference type="NCBI Taxonomy" id="361280"/>
    <lineage>
        <taxon>Bacteria</taxon>
        <taxon>Bacillati</taxon>
        <taxon>Bacillota</taxon>
        <taxon>Bacilli</taxon>
        <taxon>Bacillales</taxon>
        <taxon>Bacillaceae</taxon>
        <taxon>Tigheibacillus</taxon>
    </lineage>
</organism>
<gene>
    <name evidence="2" type="ORF">RWE15_19490</name>
</gene>
<feature type="compositionally biased region" description="Basic and acidic residues" evidence="1">
    <location>
        <begin position="1"/>
        <end position="31"/>
    </location>
</feature>
<feature type="region of interest" description="Disordered" evidence="1">
    <location>
        <begin position="1"/>
        <end position="34"/>
    </location>
</feature>
<accession>A0ABU5C9X8</accession>
<proteinExistence type="predicted"/>
<evidence type="ECO:0008006" key="4">
    <source>
        <dbReference type="Google" id="ProtNLM"/>
    </source>
</evidence>
<evidence type="ECO:0000313" key="3">
    <source>
        <dbReference type="Proteomes" id="UP001281447"/>
    </source>
</evidence>